<keyword evidence="7 11" id="KW-0319">Glycerol metabolism</keyword>
<gene>
    <name evidence="15" type="ORF">NS506_04681</name>
    <name evidence="16" type="ORF">NSK11_contig00041-0027</name>
</gene>
<evidence type="ECO:0000256" key="5">
    <source>
        <dbReference type="ARBA" id="ARBA00022516"/>
    </source>
</evidence>
<evidence type="ECO:0000313" key="15">
    <source>
        <dbReference type="EMBL" id="APA98727.1"/>
    </source>
</evidence>
<keyword evidence="8 11" id="KW-0443">Lipid metabolism</keyword>
<evidence type="ECO:0000259" key="13">
    <source>
        <dbReference type="Pfam" id="PF03007"/>
    </source>
</evidence>
<evidence type="ECO:0000313" key="17">
    <source>
        <dbReference type="Proteomes" id="UP000037179"/>
    </source>
</evidence>
<comment type="pathway">
    <text evidence="1 11">Glycerolipid metabolism; triacylglycerol biosynthesis.</text>
</comment>
<evidence type="ECO:0000313" key="18">
    <source>
        <dbReference type="Proteomes" id="UP000180166"/>
    </source>
</evidence>
<accession>A0A0B8NAL8</accession>
<evidence type="ECO:0000256" key="12">
    <source>
        <dbReference type="SAM" id="MobiDB-lite"/>
    </source>
</evidence>
<dbReference type="Pfam" id="PF06974">
    <property type="entry name" value="WS_DGAT_C"/>
    <property type="match status" value="1"/>
</dbReference>
<protein>
    <recommendedName>
        <fullName evidence="4 11">Diacylglycerol O-acyltransferase</fullName>
        <ecNumber evidence="4 11">2.3.1.20</ecNumber>
    </recommendedName>
</protein>
<evidence type="ECO:0000256" key="3">
    <source>
        <dbReference type="ARBA" id="ARBA00009587"/>
    </source>
</evidence>
<dbReference type="KEGG" id="nsr:NS506_04681"/>
<dbReference type="InterPro" id="IPR045034">
    <property type="entry name" value="O-acyltransferase_WSD1-like"/>
</dbReference>
<keyword evidence="6 11" id="KW-0808">Transferase</keyword>
<keyword evidence="17" id="KW-1185">Reference proteome</keyword>
<keyword evidence="5 11" id="KW-0444">Lipid biosynthesis</keyword>
<dbReference type="Proteomes" id="UP000037179">
    <property type="component" value="Unassembled WGS sequence"/>
</dbReference>
<keyword evidence="9 11" id="KW-0012">Acyltransferase</keyword>
<dbReference type="GO" id="GO:0071731">
    <property type="term" value="P:response to nitric oxide"/>
    <property type="evidence" value="ECO:0007669"/>
    <property type="project" value="TreeGrafter"/>
</dbReference>
<feature type="compositionally biased region" description="Basic and acidic residues" evidence="12">
    <location>
        <begin position="456"/>
        <end position="469"/>
    </location>
</feature>
<dbReference type="GO" id="GO:0005886">
    <property type="term" value="C:plasma membrane"/>
    <property type="evidence" value="ECO:0007669"/>
    <property type="project" value="TreeGrafter"/>
</dbReference>
<evidence type="ECO:0000256" key="11">
    <source>
        <dbReference type="RuleBase" id="RU361241"/>
    </source>
</evidence>
<reference evidence="16 17" key="2">
    <citation type="journal article" date="2016" name="Genome Announc.">
        <title>Draft Genome Sequence of Erythromycin- and Oxytetracycline-Sensitive Nocardia seriolae Strain U-1 (NBRC 110359).</title>
        <authorList>
            <person name="Imajoh M."/>
            <person name="Sukeda M."/>
            <person name="Shimizu M."/>
            <person name="Yamane J."/>
            <person name="Ohnishi K."/>
            <person name="Oshima S."/>
        </authorList>
    </citation>
    <scope>NUCLEOTIDE SEQUENCE [LARGE SCALE GENOMIC DNA]</scope>
    <source>
        <strain evidence="16 17">U-1</strain>
    </source>
</reference>
<dbReference type="Pfam" id="PF03007">
    <property type="entry name" value="WS_DGAT_cat"/>
    <property type="match status" value="1"/>
</dbReference>
<dbReference type="InterPro" id="IPR004255">
    <property type="entry name" value="O-acyltransferase_WSD1_N"/>
</dbReference>
<comment type="pathway">
    <text evidence="2">Lipid metabolism.</text>
</comment>
<sequence length="475" mass="51673">MTELRPLDAGFIELEDSDRHVSLGIAAVAILSGTPPAHTEFVAALADRVAANDRLRQRMRRAPLDLTAPVWEDDPNFDLAHHIRWCALPAPADEPALREFVATELIERLDRDHPLWECVVVDHLAGERWAMILKVHHSLADGISGVTLFESLCDDWASHEPAEPDSGTADRRGRFDWAVTALRLPVDVPRYAVGMVRSLAPLAAALVSAPAASSLNGPIGRQRRYAIARASLTEIREIGREFDATVNDVVLAAVTAAYRTVLLSRGEDPTGNSVRILVPVSVRTADAKAIVDNRVSAVMSLLPLHLEDPVERLTTIHRRMVRHKSSGAAQAEKSLIALAGRVPFAPVAWSLRLWSRLPQRGVTAVATNIPGPRRALRMLGRDVLELLPAVPIAMRLRTGIAILSYGDQLAFGITGDYDTTADLEVLADGIQDAIADLLATVRAGSQRRAESGLSAEEPRRPTDSQRRTDSQSPVG</sequence>
<dbReference type="Gene3D" id="3.30.559.10">
    <property type="entry name" value="Chloramphenicol acetyltransferase-like domain"/>
    <property type="match status" value="1"/>
</dbReference>
<comment type="catalytic activity">
    <reaction evidence="10 11">
        <text>an acyl-CoA + a 1,2-diacyl-sn-glycerol = a triacyl-sn-glycerol + CoA</text>
        <dbReference type="Rhea" id="RHEA:10868"/>
        <dbReference type="ChEBI" id="CHEBI:17815"/>
        <dbReference type="ChEBI" id="CHEBI:57287"/>
        <dbReference type="ChEBI" id="CHEBI:58342"/>
        <dbReference type="ChEBI" id="CHEBI:64615"/>
        <dbReference type="EC" id="2.3.1.20"/>
    </reaction>
</comment>
<dbReference type="EMBL" id="CP017839">
    <property type="protein sequence ID" value="APA98727.1"/>
    <property type="molecule type" value="Genomic_DNA"/>
</dbReference>
<dbReference type="PANTHER" id="PTHR31650:SF1">
    <property type="entry name" value="WAX ESTER SYNTHASE_DIACYLGLYCEROL ACYLTRANSFERASE 4-RELATED"/>
    <property type="match status" value="1"/>
</dbReference>
<dbReference type="OrthoDB" id="9810950at2"/>
<evidence type="ECO:0000256" key="1">
    <source>
        <dbReference type="ARBA" id="ARBA00004771"/>
    </source>
</evidence>
<reference evidence="15 18" key="3">
    <citation type="submission" date="2016-10" db="EMBL/GenBank/DDBJ databases">
        <title>Genome sequence of Nocardia seriolae strain EM150506, isolated from Anguila japonica.</title>
        <authorList>
            <person name="Han H.-J."/>
        </authorList>
    </citation>
    <scope>NUCLEOTIDE SEQUENCE [LARGE SCALE GENOMIC DNA]</scope>
    <source>
        <strain evidence="15 18">EM150506</strain>
    </source>
</reference>
<dbReference type="InterPro" id="IPR023213">
    <property type="entry name" value="CAT-like_dom_sf"/>
</dbReference>
<proteinExistence type="inferred from homology"/>
<evidence type="ECO:0000256" key="7">
    <source>
        <dbReference type="ARBA" id="ARBA00022798"/>
    </source>
</evidence>
<feature type="domain" description="O-acyltransferase WSD1 C-terminal" evidence="14">
    <location>
        <begin position="293"/>
        <end position="437"/>
    </location>
</feature>
<dbReference type="Proteomes" id="UP000180166">
    <property type="component" value="Chromosome"/>
</dbReference>
<evidence type="ECO:0000256" key="9">
    <source>
        <dbReference type="ARBA" id="ARBA00023315"/>
    </source>
</evidence>
<name>A0A0B8NAL8_9NOCA</name>
<dbReference type="NCBIfam" id="TIGR02946">
    <property type="entry name" value="acyl_WS_DGAT"/>
    <property type="match status" value="1"/>
</dbReference>
<feature type="region of interest" description="Disordered" evidence="12">
    <location>
        <begin position="446"/>
        <end position="475"/>
    </location>
</feature>
<dbReference type="GO" id="GO:0001666">
    <property type="term" value="P:response to hypoxia"/>
    <property type="evidence" value="ECO:0007669"/>
    <property type="project" value="TreeGrafter"/>
</dbReference>
<dbReference type="InterPro" id="IPR009721">
    <property type="entry name" value="O-acyltransferase_WSD1_C"/>
</dbReference>
<evidence type="ECO:0000256" key="6">
    <source>
        <dbReference type="ARBA" id="ARBA00022679"/>
    </source>
</evidence>
<dbReference type="GO" id="GO:0004144">
    <property type="term" value="F:diacylglycerol O-acyltransferase activity"/>
    <property type="evidence" value="ECO:0007669"/>
    <property type="project" value="UniProtKB-EC"/>
</dbReference>
<dbReference type="InterPro" id="IPR014292">
    <property type="entry name" value="Acyl_transf_WS/DGAT"/>
</dbReference>
<dbReference type="EC" id="2.3.1.20" evidence="4 11"/>
<evidence type="ECO:0000256" key="2">
    <source>
        <dbReference type="ARBA" id="ARBA00005189"/>
    </source>
</evidence>
<dbReference type="SUPFAM" id="SSF52777">
    <property type="entry name" value="CoA-dependent acyltransferases"/>
    <property type="match status" value="2"/>
</dbReference>
<reference evidence="17" key="1">
    <citation type="submission" date="2015-07" db="EMBL/GenBank/DDBJ databases">
        <title>Nocardia seriolae U-1 whole genome shotgun sequence.</title>
        <authorList>
            <person name="Imajoh M."/>
            <person name="Fukumoto Y."/>
            <person name="Sukeda M."/>
            <person name="Yamane J."/>
            <person name="Yamasaki K."/>
            <person name="Shimizu M."/>
            <person name="Ohnishi K."/>
            <person name="Oshima S."/>
        </authorList>
    </citation>
    <scope>NUCLEOTIDE SEQUENCE [LARGE SCALE GENOMIC DNA]</scope>
    <source>
        <strain evidence="17">U-1</strain>
    </source>
</reference>
<dbReference type="Gene3D" id="3.30.559.30">
    <property type="entry name" value="Nonribosomal peptide synthetase, condensation domain"/>
    <property type="match status" value="1"/>
</dbReference>
<organism evidence="15 18">
    <name type="scientific">Nocardia seriolae</name>
    <dbReference type="NCBI Taxonomy" id="37332"/>
    <lineage>
        <taxon>Bacteria</taxon>
        <taxon>Bacillati</taxon>
        <taxon>Actinomycetota</taxon>
        <taxon>Actinomycetes</taxon>
        <taxon>Mycobacteriales</taxon>
        <taxon>Nocardiaceae</taxon>
        <taxon>Nocardia</taxon>
    </lineage>
</organism>
<evidence type="ECO:0000259" key="14">
    <source>
        <dbReference type="Pfam" id="PF06974"/>
    </source>
</evidence>
<dbReference type="PANTHER" id="PTHR31650">
    <property type="entry name" value="O-ACYLTRANSFERASE (WSD1-LIKE) FAMILY PROTEIN"/>
    <property type="match status" value="1"/>
</dbReference>
<evidence type="ECO:0000256" key="8">
    <source>
        <dbReference type="ARBA" id="ARBA00023098"/>
    </source>
</evidence>
<evidence type="ECO:0000256" key="4">
    <source>
        <dbReference type="ARBA" id="ARBA00013244"/>
    </source>
</evidence>
<feature type="domain" description="O-acyltransferase WSD1-like N-terminal" evidence="13">
    <location>
        <begin position="4"/>
        <end position="250"/>
    </location>
</feature>
<evidence type="ECO:0000313" key="16">
    <source>
        <dbReference type="EMBL" id="GAP28716.1"/>
    </source>
</evidence>
<comment type="similarity">
    <text evidence="3 11">Belongs to the long-chain O-acyltransferase family.</text>
</comment>
<dbReference type="GO" id="GO:0019432">
    <property type="term" value="P:triglyceride biosynthetic process"/>
    <property type="evidence" value="ECO:0007669"/>
    <property type="project" value="UniProtKB-UniPathway"/>
</dbReference>
<dbReference type="RefSeq" id="WP_063864980.1">
    <property type="nucleotide sequence ID" value="NZ_AP017900.1"/>
</dbReference>
<dbReference type="GO" id="GO:0051701">
    <property type="term" value="P:biological process involved in interaction with host"/>
    <property type="evidence" value="ECO:0007669"/>
    <property type="project" value="TreeGrafter"/>
</dbReference>
<dbReference type="AlphaFoldDB" id="A0A0B8NAL8"/>
<dbReference type="EMBL" id="BBYQ01000041">
    <property type="protein sequence ID" value="GAP28716.1"/>
    <property type="molecule type" value="Genomic_DNA"/>
</dbReference>
<evidence type="ECO:0000256" key="10">
    <source>
        <dbReference type="ARBA" id="ARBA00048109"/>
    </source>
</evidence>
<dbReference type="GO" id="GO:0006071">
    <property type="term" value="P:glycerol metabolic process"/>
    <property type="evidence" value="ECO:0007669"/>
    <property type="project" value="UniProtKB-KW"/>
</dbReference>